<dbReference type="AlphaFoldDB" id="A0A6C0P8W4"/>
<feature type="active site" description="Proton acceptor" evidence="3">
    <location>
        <position position="289"/>
    </location>
</feature>
<dbReference type="Gene3D" id="2.60.120.10">
    <property type="entry name" value="Jelly Rolls"/>
    <property type="match status" value="1"/>
</dbReference>
<name>A0A6C0P8W4_9BACL</name>
<keyword evidence="6" id="KW-1185">Reference proteome</keyword>
<keyword evidence="5" id="KW-0560">Oxidoreductase</keyword>
<comment type="cofactor">
    <cofactor evidence="1 4">
        <name>Fe cation</name>
        <dbReference type="ChEBI" id="CHEBI:24875"/>
    </cofactor>
</comment>
<reference evidence="5 6" key="1">
    <citation type="submission" date="2020-02" db="EMBL/GenBank/DDBJ databases">
        <title>Paenibacillus sp. nov., isolated from rhizosphere soil of tomato.</title>
        <authorList>
            <person name="Weon H.-Y."/>
            <person name="Lee S.A."/>
        </authorList>
    </citation>
    <scope>NUCLEOTIDE SEQUENCE [LARGE SCALE GENOMIC DNA]</scope>
    <source>
        <strain evidence="5 6">14171R-81</strain>
    </source>
</reference>
<feature type="binding site" evidence="4">
    <location>
        <position position="362"/>
    </location>
    <ligand>
        <name>Fe cation</name>
        <dbReference type="ChEBI" id="CHEBI:24875"/>
    </ligand>
</feature>
<dbReference type="PANTHER" id="PTHR11056">
    <property type="entry name" value="HOMOGENTISATE 1,2-DIOXYGENASE"/>
    <property type="match status" value="1"/>
</dbReference>
<feature type="binding site" evidence="4">
    <location>
        <position position="362"/>
    </location>
    <ligand>
        <name>homogentisate</name>
        <dbReference type="ChEBI" id="CHEBI:16169"/>
    </ligand>
</feature>
<evidence type="ECO:0000256" key="4">
    <source>
        <dbReference type="PIRSR" id="PIRSR605708-2"/>
    </source>
</evidence>
<sequence>MPFYHRMGTIPPKRHTQFRRPDGGLFREQVMGTKGFSGIQSILYHRHAPAEITKARLLSACKPAYEPQGALRHRHIRTNSLQRQGDAVAGRQYVLGNEDLIIGVANVSEAMDYYYRNGDGDELLFVHEGTGKVETMYGALRYRPGDYIVLPIGTIYRIIPDTDTESGAEAGVESGVEAGAEGTVTSVKNVRNKFLVVETNSWITAPKRYRNEHGQLLENSPYCERDIRVPEVLETFAEPGEVEVRIKKDGYLHSHVLSHHPLDVVGWDGFLYPWILNIQDFEPITGRIHMPPPIHQTFEGNQFVICSFCPRMYDYHPLAIPAPYYHSNVDSDEVLYYVKGNFGSRKGIEEGSITIHPAGIPHGPHPGKAEESIGKKETSELAVMIDTFRPLHVVEGIQGAEDPNYAYSWVTQIRSPDASSARDQ</sequence>
<keyword evidence="4" id="KW-0479">Metal-binding</keyword>
<evidence type="ECO:0000313" key="6">
    <source>
        <dbReference type="Proteomes" id="UP000479114"/>
    </source>
</evidence>
<dbReference type="EMBL" id="CP048286">
    <property type="protein sequence ID" value="QHW34825.1"/>
    <property type="molecule type" value="Genomic_DNA"/>
</dbReference>
<dbReference type="RefSeq" id="WP_162644977.1">
    <property type="nucleotide sequence ID" value="NZ_CP048286.1"/>
</dbReference>
<dbReference type="InterPro" id="IPR014710">
    <property type="entry name" value="RmlC-like_jellyroll"/>
</dbReference>
<evidence type="ECO:0000256" key="2">
    <source>
        <dbReference type="ARBA" id="ARBA00007757"/>
    </source>
</evidence>
<dbReference type="GO" id="GO:0006570">
    <property type="term" value="P:tyrosine metabolic process"/>
    <property type="evidence" value="ECO:0007669"/>
    <property type="project" value="InterPro"/>
</dbReference>
<dbReference type="SUPFAM" id="SSF51182">
    <property type="entry name" value="RmlC-like cupins"/>
    <property type="match status" value="1"/>
</dbReference>
<dbReference type="PANTHER" id="PTHR11056:SF0">
    <property type="entry name" value="HOMOGENTISATE 1,2-DIOXYGENASE"/>
    <property type="match status" value="1"/>
</dbReference>
<evidence type="ECO:0000256" key="3">
    <source>
        <dbReference type="PIRSR" id="PIRSR605708-1"/>
    </source>
</evidence>
<evidence type="ECO:0000256" key="1">
    <source>
        <dbReference type="ARBA" id="ARBA00001962"/>
    </source>
</evidence>
<accession>A0A6C0P8W4</accession>
<dbReference type="Proteomes" id="UP000479114">
    <property type="component" value="Chromosome"/>
</dbReference>
<organism evidence="5 6">
    <name type="scientific">Paenibacillus rhizovicinus</name>
    <dbReference type="NCBI Taxonomy" id="2704463"/>
    <lineage>
        <taxon>Bacteria</taxon>
        <taxon>Bacillati</taxon>
        <taxon>Bacillota</taxon>
        <taxon>Bacilli</taxon>
        <taxon>Bacillales</taxon>
        <taxon>Paenibacillaceae</taxon>
        <taxon>Paenibacillus</taxon>
    </lineage>
</organism>
<keyword evidence="4" id="KW-0408">Iron</keyword>
<comment type="similarity">
    <text evidence="2">Belongs to the homogentisate dioxygenase family.</text>
</comment>
<dbReference type="GO" id="GO:0046872">
    <property type="term" value="F:metal ion binding"/>
    <property type="evidence" value="ECO:0007669"/>
    <property type="project" value="UniProtKB-KW"/>
</dbReference>
<keyword evidence="5" id="KW-0223">Dioxygenase</keyword>
<dbReference type="KEGG" id="prz:GZH47_31210"/>
<gene>
    <name evidence="5" type="ORF">GZH47_31210</name>
</gene>
<protein>
    <submittedName>
        <fullName evidence="5">Homogentisate 1,2-dioxygenase</fullName>
    </submittedName>
</protein>
<dbReference type="InterPro" id="IPR011051">
    <property type="entry name" value="RmlC_Cupin_sf"/>
</dbReference>
<dbReference type="InterPro" id="IPR005708">
    <property type="entry name" value="Homogentis_dOase"/>
</dbReference>
<dbReference type="GO" id="GO:0005737">
    <property type="term" value="C:cytoplasm"/>
    <property type="evidence" value="ECO:0007669"/>
    <property type="project" value="TreeGrafter"/>
</dbReference>
<proteinExistence type="inferred from homology"/>
<dbReference type="GO" id="GO:0004411">
    <property type="term" value="F:homogentisate 1,2-dioxygenase activity"/>
    <property type="evidence" value="ECO:0007669"/>
    <property type="project" value="InterPro"/>
</dbReference>
<dbReference type="GO" id="GO:0006559">
    <property type="term" value="P:L-phenylalanine catabolic process"/>
    <property type="evidence" value="ECO:0007669"/>
    <property type="project" value="InterPro"/>
</dbReference>
<dbReference type="CDD" id="cd02208">
    <property type="entry name" value="cupin_RmlC-like"/>
    <property type="match status" value="1"/>
</dbReference>
<feature type="binding site" evidence="4">
    <location>
        <position position="326"/>
    </location>
    <ligand>
        <name>Fe cation</name>
        <dbReference type="ChEBI" id="CHEBI:24875"/>
    </ligand>
</feature>
<feature type="binding site" evidence="4">
    <location>
        <position position="332"/>
    </location>
    <ligand>
        <name>Fe cation</name>
        <dbReference type="ChEBI" id="CHEBI:24875"/>
    </ligand>
</feature>
<evidence type="ECO:0000313" key="5">
    <source>
        <dbReference type="EMBL" id="QHW34825.1"/>
    </source>
</evidence>